<dbReference type="Pfam" id="PF01428">
    <property type="entry name" value="zf-AN1"/>
    <property type="match status" value="1"/>
</dbReference>
<keyword evidence="2" id="KW-0863">Zinc-finger</keyword>
<feature type="region of interest" description="Disordered" evidence="4">
    <location>
        <begin position="554"/>
        <end position="573"/>
    </location>
</feature>
<organism evidence="6 7">
    <name type="scientific">Physocladia obscura</name>
    <dbReference type="NCBI Taxonomy" id="109957"/>
    <lineage>
        <taxon>Eukaryota</taxon>
        <taxon>Fungi</taxon>
        <taxon>Fungi incertae sedis</taxon>
        <taxon>Chytridiomycota</taxon>
        <taxon>Chytridiomycota incertae sedis</taxon>
        <taxon>Chytridiomycetes</taxon>
        <taxon>Chytridiales</taxon>
        <taxon>Chytriomycetaceae</taxon>
        <taxon>Physocladia</taxon>
    </lineage>
</organism>
<dbReference type="EMBL" id="JADGJH010000187">
    <property type="protein sequence ID" value="KAJ3134543.1"/>
    <property type="molecule type" value="Genomic_DNA"/>
</dbReference>
<evidence type="ECO:0000256" key="1">
    <source>
        <dbReference type="ARBA" id="ARBA00022723"/>
    </source>
</evidence>
<evidence type="ECO:0000313" key="6">
    <source>
        <dbReference type="EMBL" id="KAJ3134543.1"/>
    </source>
</evidence>
<proteinExistence type="predicted"/>
<evidence type="ECO:0000256" key="3">
    <source>
        <dbReference type="ARBA" id="ARBA00022833"/>
    </source>
</evidence>
<keyword evidence="7" id="KW-1185">Reference proteome</keyword>
<feature type="domain" description="AN1-type" evidence="5">
    <location>
        <begin position="581"/>
        <end position="620"/>
    </location>
</feature>
<gene>
    <name evidence="6" type="primary">IRA2_1</name>
    <name evidence="6" type="ORF">HK100_003469</name>
</gene>
<dbReference type="InterPro" id="IPR000058">
    <property type="entry name" value="Znf_AN1"/>
</dbReference>
<dbReference type="SMART" id="SM00154">
    <property type="entry name" value="ZnF_AN1"/>
    <property type="match status" value="1"/>
</dbReference>
<keyword evidence="1" id="KW-0479">Metal-binding</keyword>
<dbReference type="GO" id="GO:0008270">
    <property type="term" value="F:zinc ion binding"/>
    <property type="evidence" value="ECO:0007669"/>
    <property type="project" value="UniProtKB-KW"/>
</dbReference>
<keyword evidence="3" id="KW-0862">Zinc</keyword>
<evidence type="ECO:0000313" key="7">
    <source>
        <dbReference type="Proteomes" id="UP001211907"/>
    </source>
</evidence>
<evidence type="ECO:0000256" key="2">
    <source>
        <dbReference type="ARBA" id="ARBA00022771"/>
    </source>
</evidence>
<reference evidence="6" key="1">
    <citation type="submission" date="2020-05" db="EMBL/GenBank/DDBJ databases">
        <title>Phylogenomic resolution of chytrid fungi.</title>
        <authorList>
            <person name="Stajich J.E."/>
            <person name="Amses K."/>
            <person name="Simmons R."/>
            <person name="Seto K."/>
            <person name="Myers J."/>
            <person name="Bonds A."/>
            <person name="Quandt C.A."/>
            <person name="Barry K."/>
            <person name="Liu P."/>
            <person name="Grigoriev I."/>
            <person name="Longcore J.E."/>
            <person name="James T.Y."/>
        </authorList>
    </citation>
    <scope>NUCLEOTIDE SEQUENCE</scope>
    <source>
        <strain evidence="6">JEL0513</strain>
    </source>
</reference>
<dbReference type="Proteomes" id="UP001211907">
    <property type="component" value="Unassembled WGS sequence"/>
</dbReference>
<evidence type="ECO:0000256" key="4">
    <source>
        <dbReference type="SAM" id="MobiDB-lite"/>
    </source>
</evidence>
<comment type="caution">
    <text evidence="6">The sequence shown here is derived from an EMBL/GenBank/DDBJ whole genome shotgun (WGS) entry which is preliminary data.</text>
</comment>
<name>A0AAD5T9D4_9FUNG</name>
<dbReference type="SUPFAM" id="SSF118310">
    <property type="entry name" value="AN1-like Zinc finger"/>
    <property type="match status" value="1"/>
</dbReference>
<dbReference type="Gene3D" id="4.10.1110.10">
    <property type="entry name" value="AN1-like Zinc finger"/>
    <property type="match status" value="1"/>
</dbReference>
<dbReference type="AlphaFoldDB" id="A0AAD5T9D4"/>
<feature type="region of interest" description="Disordered" evidence="4">
    <location>
        <begin position="527"/>
        <end position="547"/>
    </location>
</feature>
<sequence length="646" mass="69357">MGYLSLYDESDLTHLNVSITTCIIDIIHGLPKTPQTLNLLKSFFWVAMGLIQISDVHIFAAGASLVKSIIEILDTHREFKDLGFAETLKSARSVFLKLAMDLDDMTGIWFSADFSFAFTANVLKGLKSERTRELTVSLLKLALDVSGRNPPVGIAIGGCEYVANHCLGFIVPLLPIVPAEDLKQLFIMGGVDEKNLDFDDWLVSRNNFGRNRYQAPITGGLFDTEETNKFRDILDKMTPLDDENQSILMLTLMVGVLEISESESESVFIYGFLAEATLRAPGLIFILYESLLPRMNEIVTGQTSPRLISSVHSIFQTMMACMPISPPSAPYLTPLGIPMRKINVATTYGGGANDQITNLNGMLNNINSVMGGFGHINGKDALILQLAGINAGAGVPNGTIASFSRNAGAAAGAGGGRSTSPSLAALDDDDFQFQEDSSFVDVHMLGIGAYPLSANQQLLSHLQTLGFVGVASANSFNGAGLVQQKQIATMVVQLIRVALEQKQKHASRNPFKEDSTNRFSFRAITQSHTMSSSSSTTAPATAATPITVTNDKAASTSSLSSSVETSTSAPSTPARRRVAKCDFGCGAPAVKTIGTCRYCSAQYCAKHRLPEAHACQNLDSCQGAAKDRLEKRLIGEKTVAAKVAMA</sequence>
<dbReference type="InterPro" id="IPR035896">
    <property type="entry name" value="AN1-like_Znf"/>
</dbReference>
<protein>
    <submittedName>
        <fullName evidence="6">Ras GTPase activating protein ira2</fullName>
    </submittedName>
</protein>
<accession>A0AAD5T9D4</accession>
<evidence type="ECO:0000259" key="5">
    <source>
        <dbReference type="SMART" id="SM00154"/>
    </source>
</evidence>